<reference evidence="4" key="1">
    <citation type="submission" date="2019-03" db="EMBL/GenBank/DDBJ databases">
        <title>Single cell metagenomics reveals metabolic interactions within the superorganism composed of flagellate Streblomastix strix and complex community of Bacteroidetes bacteria on its surface.</title>
        <authorList>
            <person name="Treitli S.C."/>
            <person name="Kolisko M."/>
            <person name="Husnik F."/>
            <person name="Keeling P."/>
            <person name="Hampl V."/>
        </authorList>
    </citation>
    <scope>NUCLEOTIDE SEQUENCE</scope>
    <source>
        <strain evidence="4">STM</strain>
    </source>
</reference>
<evidence type="ECO:0000256" key="2">
    <source>
        <dbReference type="ARBA" id="ARBA00022840"/>
    </source>
</evidence>
<proteinExistence type="inferred from homology"/>
<dbReference type="GO" id="GO:0004140">
    <property type="term" value="F:dephospho-CoA kinase activity"/>
    <property type="evidence" value="ECO:0007669"/>
    <property type="project" value="UniProtKB-EC"/>
</dbReference>
<dbReference type="PROSITE" id="PS51219">
    <property type="entry name" value="DPCK"/>
    <property type="match status" value="1"/>
</dbReference>
<dbReference type="NCBIfam" id="TIGR00152">
    <property type="entry name" value="dephospho-CoA kinase"/>
    <property type="match status" value="1"/>
</dbReference>
<dbReference type="Gene3D" id="3.40.50.300">
    <property type="entry name" value="P-loop containing nucleotide triphosphate hydrolases"/>
    <property type="match status" value="1"/>
</dbReference>
<evidence type="ECO:0000313" key="3">
    <source>
        <dbReference type="EMBL" id="KAA6343329.1"/>
    </source>
</evidence>
<keyword evidence="4" id="KW-0418">Kinase</keyword>
<dbReference type="EMBL" id="SNRY01000275">
    <property type="protein sequence ID" value="KAA6343344.1"/>
    <property type="molecule type" value="Genomic_DNA"/>
</dbReference>
<protein>
    <submittedName>
        <fullName evidence="4">Dephospho-CoA kinase</fullName>
        <ecNumber evidence="4">2.7.1.24</ecNumber>
    </submittedName>
</protein>
<keyword evidence="2" id="KW-0067">ATP-binding</keyword>
<organism evidence="4">
    <name type="scientific">termite gut metagenome</name>
    <dbReference type="NCBI Taxonomy" id="433724"/>
    <lineage>
        <taxon>unclassified sequences</taxon>
        <taxon>metagenomes</taxon>
        <taxon>organismal metagenomes</taxon>
    </lineage>
</organism>
<dbReference type="InterPro" id="IPR001977">
    <property type="entry name" value="Depp_CoAkinase"/>
</dbReference>
<keyword evidence="4" id="KW-0808">Transferase</keyword>
<dbReference type="GO" id="GO:0005524">
    <property type="term" value="F:ATP binding"/>
    <property type="evidence" value="ECO:0007669"/>
    <property type="project" value="UniProtKB-KW"/>
</dbReference>
<dbReference type="Pfam" id="PF01121">
    <property type="entry name" value="CoaE"/>
    <property type="match status" value="1"/>
</dbReference>
<dbReference type="CDD" id="cd02022">
    <property type="entry name" value="DPCK"/>
    <property type="match status" value="1"/>
</dbReference>
<gene>
    <name evidence="3" type="ORF">EZS27_008968</name>
    <name evidence="4" type="ORF">EZS27_008983</name>
</gene>
<dbReference type="EMBL" id="SNRY01000275">
    <property type="protein sequence ID" value="KAA6343329.1"/>
    <property type="molecule type" value="Genomic_DNA"/>
</dbReference>
<dbReference type="SUPFAM" id="SSF52540">
    <property type="entry name" value="P-loop containing nucleoside triphosphate hydrolases"/>
    <property type="match status" value="1"/>
</dbReference>
<dbReference type="AlphaFoldDB" id="A0A5J4SB08"/>
<evidence type="ECO:0000256" key="1">
    <source>
        <dbReference type="ARBA" id="ARBA00022741"/>
    </source>
</evidence>
<evidence type="ECO:0000313" key="4">
    <source>
        <dbReference type="EMBL" id="KAA6343344.1"/>
    </source>
</evidence>
<comment type="caution">
    <text evidence="4">The sequence shown here is derived from an EMBL/GenBank/DDBJ whole genome shotgun (WGS) entry which is preliminary data.</text>
</comment>
<dbReference type="EC" id="2.7.1.24" evidence="4"/>
<keyword evidence="1" id="KW-0547">Nucleotide-binding</keyword>
<dbReference type="PANTHER" id="PTHR10695">
    <property type="entry name" value="DEPHOSPHO-COA KINASE-RELATED"/>
    <property type="match status" value="1"/>
</dbReference>
<dbReference type="InterPro" id="IPR027417">
    <property type="entry name" value="P-loop_NTPase"/>
</dbReference>
<sequence length="198" mass="22371">MSIKIGITGGIGSGKSVVSRLFELMGVPVYISDKESKRITTSDPFIRKELVALLGKEIYRGEKLNKSLLASYTFESPDQTKTINNIIHPHVQKDFQRWAAERSCHSILAMESAILIESGFVYETDITVMVYAPIKQRLERAVKRDASLREHVLKRMQSQMSDEEKKKLANYVILNDGEASLISQVESILKEQLCPNLL</sequence>
<accession>A0A5J4SB08</accession>
<dbReference type="PANTHER" id="PTHR10695:SF46">
    <property type="entry name" value="BIFUNCTIONAL COENZYME A SYNTHASE-RELATED"/>
    <property type="match status" value="1"/>
</dbReference>
<dbReference type="HAMAP" id="MF_00376">
    <property type="entry name" value="Dephospho_CoA_kinase"/>
    <property type="match status" value="1"/>
</dbReference>
<name>A0A5J4SB08_9ZZZZ</name>
<dbReference type="GO" id="GO:0015937">
    <property type="term" value="P:coenzyme A biosynthetic process"/>
    <property type="evidence" value="ECO:0007669"/>
    <property type="project" value="InterPro"/>
</dbReference>